<gene>
    <name evidence="1" type="ORF">S03H2_44023</name>
</gene>
<feature type="non-terminal residue" evidence="1">
    <location>
        <position position="1"/>
    </location>
</feature>
<accession>X1IZS4</accession>
<protein>
    <submittedName>
        <fullName evidence="1">Uncharacterized protein</fullName>
    </submittedName>
</protein>
<evidence type="ECO:0000313" key="1">
    <source>
        <dbReference type="EMBL" id="GAH74760.1"/>
    </source>
</evidence>
<organism evidence="1">
    <name type="scientific">marine sediment metagenome</name>
    <dbReference type="NCBI Taxonomy" id="412755"/>
    <lineage>
        <taxon>unclassified sequences</taxon>
        <taxon>metagenomes</taxon>
        <taxon>ecological metagenomes</taxon>
    </lineage>
</organism>
<dbReference type="AlphaFoldDB" id="X1IZS4"/>
<sequence>PSSTDGLGNYAGVSCGRTENTVGAKSITLPYSVDPIIYLPDGRFISTYADKSLSSSYDFNLQDWKYSGFWERFRRTYIE</sequence>
<name>X1IZS4_9ZZZZ</name>
<reference evidence="1" key="1">
    <citation type="journal article" date="2014" name="Front. Microbiol.">
        <title>High frequency of phylogenetically diverse reductive dehalogenase-homologous genes in deep subseafloor sedimentary metagenomes.</title>
        <authorList>
            <person name="Kawai M."/>
            <person name="Futagami T."/>
            <person name="Toyoda A."/>
            <person name="Takaki Y."/>
            <person name="Nishi S."/>
            <person name="Hori S."/>
            <person name="Arai W."/>
            <person name="Tsubouchi T."/>
            <person name="Morono Y."/>
            <person name="Uchiyama I."/>
            <person name="Ito T."/>
            <person name="Fujiyama A."/>
            <person name="Inagaki F."/>
            <person name="Takami H."/>
        </authorList>
    </citation>
    <scope>NUCLEOTIDE SEQUENCE</scope>
    <source>
        <strain evidence="1">Expedition CK06-06</strain>
    </source>
</reference>
<comment type="caution">
    <text evidence="1">The sequence shown here is derived from an EMBL/GenBank/DDBJ whole genome shotgun (WGS) entry which is preliminary data.</text>
</comment>
<proteinExistence type="predicted"/>
<dbReference type="EMBL" id="BARU01027504">
    <property type="protein sequence ID" value="GAH74760.1"/>
    <property type="molecule type" value="Genomic_DNA"/>
</dbReference>